<proteinExistence type="predicted"/>
<dbReference type="PATRIC" id="fig|1423744.4.peg.38"/>
<feature type="transmembrane region" description="Helical" evidence="1">
    <location>
        <begin position="73"/>
        <end position="89"/>
    </location>
</feature>
<feature type="transmembrane region" description="Helical" evidence="1">
    <location>
        <begin position="148"/>
        <end position="164"/>
    </location>
</feature>
<reference evidence="2 3" key="1">
    <citation type="journal article" date="2015" name="Genome Announc.">
        <title>Expanding the biotechnology potential of lactobacilli through comparative genomics of 213 strains and associated genera.</title>
        <authorList>
            <person name="Sun Z."/>
            <person name="Harris H.M."/>
            <person name="McCann A."/>
            <person name="Guo C."/>
            <person name="Argimon S."/>
            <person name="Zhang W."/>
            <person name="Yang X."/>
            <person name="Jeffery I.B."/>
            <person name="Cooney J.C."/>
            <person name="Kagawa T.F."/>
            <person name="Liu W."/>
            <person name="Song Y."/>
            <person name="Salvetti E."/>
            <person name="Wrobel A."/>
            <person name="Rasinkangas P."/>
            <person name="Parkhill J."/>
            <person name="Rea M.C."/>
            <person name="O'Sullivan O."/>
            <person name="Ritari J."/>
            <person name="Douillard F.P."/>
            <person name="Paul Ross R."/>
            <person name="Yang R."/>
            <person name="Briner A.E."/>
            <person name="Felis G.E."/>
            <person name="de Vos W.M."/>
            <person name="Barrangou R."/>
            <person name="Klaenhammer T.R."/>
            <person name="Caufield P.W."/>
            <person name="Cui Y."/>
            <person name="Zhang H."/>
            <person name="O'Toole P.W."/>
        </authorList>
    </citation>
    <scope>NUCLEOTIDE SEQUENCE [LARGE SCALE GENOMIC DNA]</scope>
    <source>
        <strain evidence="2 3">DSM 23037</strain>
    </source>
</reference>
<dbReference type="EMBL" id="AYZL01000008">
    <property type="protein sequence ID" value="KRN04587.1"/>
    <property type="molecule type" value="Genomic_DNA"/>
</dbReference>
<comment type="caution">
    <text evidence="2">The sequence shown here is derived from an EMBL/GenBank/DDBJ whole genome shotgun (WGS) entry which is preliminary data.</text>
</comment>
<evidence type="ECO:0000313" key="2">
    <source>
        <dbReference type="EMBL" id="KRN04587.1"/>
    </source>
</evidence>
<feature type="transmembrane region" description="Helical" evidence="1">
    <location>
        <begin position="20"/>
        <end position="40"/>
    </location>
</feature>
<accession>A0A0R2DN45</accession>
<dbReference type="AlphaFoldDB" id="A0A0R2DN45"/>
<protein>
    <recommendedName>
        <fullName evidence="4">Glycosyltransferase RgtA/B/C/D-like domain-containing protein</fullName>
    </recommendedName>
</protein>
<evidence type="ECO:0000313" key="3">
    <source>
        <dbReference type="Proteomes" id="UP000051378"/>
    </source>
</evidence>
<keyword evidence="3" id="KW-1185">Reference proteome</keyword>
<evidence type="ECO:0000256" key="1">
    <source>
        <dbReference type="SAM" id="Phobius"/>
    </source>
</evidence>
<keyword evidence="1" id="KW-0472">Membrane</keyword>
<feature type="transmembrane region" description="Helical" evidence="1">
    <location>
        <begin position="121"/>
        <end position="136"/>
    </location>
</feature>
<feature type="transmembrane region" description="Helical" evidence="1">
    <location>
        <begin position="98"/>
        <end position="115"/>
    </location>
</feature>
<name>A0A0R2DN45_9LACO</name>
<keyword evidence="1" id="KW-1133">Transmembrane helix</keyword>
<feature type="transmembrane region" description="Helical" evidence="1">
    <location>
        <begin position="292"/>
        <end position="312"/>
    </location>
</feature>
<sequence>MYQLTNTIEALFGRQLSWLALDRMNMIVILISSLLFAYIAKNLLSSIAALFSVGLFSIYFTFSPLSVIPYSDTLSLLPALLTIVLLLLAKHYQSQKTFCALLVVVAGFTASISYYTKASSVIFFIAFLIASGINMIKTNRFNIFKVELLGYLVFGLLAGFYGMRKINQIQTIVTYESTLATPMTHYLAIGASEKGWWNQPDQDFTRSFDSYSERSRRNLDKFVQRVNDRGLDRYVDFLKYKNAITFNDGTLGWYEEGGGKVVNDVPSKTNSEKNNLRKFLYGQGSKTAVTKWLSQVMWLVLWIIVTCSVINFFRKQTSSLSTDWLALTVLGGFIFLSLFESGRGRYVIQFLPYYFLLAGFLLNDFKNKTKKHTQK</sequence>
<feature type="transmembrane region" description="Helical" evidence="1">
    <location>
        <begin position="47"/>
        <end position="67"/>
    </location>
</feature>
<evidence type="ECO:0008006" key="4">
    <source>
        <dbReference type="Google" id="ProtNLM"/>
    </source>
</evidence>
<feature type="transmembrane region" description="Helical" evidence="1">
    <location>
        <begin position="324"/>
        <end position="340"/>
    </location>
</feature>
<dbReference type="STRING" id="1423744.FC86_GL000035"/>
<organism evidence="2 3">
    <name type="scientific">Holzapfeliella floricola DSM 23037 = JCM 16512</name>
    <dbReference type="NCBI Taxonomy" id="1423744"/>
    <lineage>
        <taxon>Bacteria</taxon>
        <taxon>Bacillati</taxon>
        <taxon>Bacillota</taxon>
        <taxon>Bacilli</taxon>
        <taxon>Lactobacillales</taxon>
        <taxon>Lactobacillaceae</taxon>
        <taxon>Holzapfeliella</taxon>
    </lineage>
</organism>
<keyword evidence="1" id="KW-0812">Transmembrane</keyword>
<gene>
    <name evidence="2" type="ORF">FC86_GL000035</name>
</gene>
<dbReference type="Proteomes" id="UP000051378">
    <property type="component" value="Unassembled WGS sequence"/>
</dbReference>
<feature type="transmembrane region" description="Helical" evidence="1">
    <location>
        <begin position="346"/>
        <end position="365"/>
    </location>
</feature>